<feature type="transmembrane region" description="Helical" evidence="5">
    <location>
        <begin position="34"/>
        <end position="52"/>
    </location>
</feature>
<evidence type="ECO:0000256" key="4">
    <source>
        <dbReference type="ARBA" id="ARBA00023136"/>
    </source>
</evidence>
<name>A0A5C8P3K6_9BURK</name>
<dbReference type="GO" id="GO:0016020">
    <property type="term" value="C:membrane"/>
    <property type="evidence" value="ECO:0007669"/>
    <property type="project" value="UniProtKB-SubCell"/>
</dbReference>
<dbReference type="InterPro" id="IPR000620">
    <property type="entry name" value="EamA_dom"/>
</dbReference>
<feature type="transmembrane region" description="Helical" evidence="5">
    <location>
        <begin position="123"/>
        <end position="141"/>
    </location>
</feature>
<protein>
    <submittedName>
        <fullName evidence="7">DMT family transporter</fullName>
    </submittedName>
</protein>
<dbReference type="AlphaFoldDB" id="A0A5C8P3K6"/>
<dbReference type="EMBL" id="VDUY01000001">
    <property type="protein sequence ID" value="TXL68236.1"/>
    <property type="molecule type" value="Genomic_DNA"/>
</dbReference>
<dbReference type="SUPFAM" id="SSF103481">
    <property type="entry name" value="Multidrug resistance efflux transporter EmrE"/>
    <property type="match status" value="2"/>
</dbReference>
<comment type="subcellular location">
    <subcellularLocation>
        <location evidence="1">Membrane</location>
        <topology evidence="1">Multi-pass membrane protein</topology>
    </subcellularLocation>
</comment>
<evidence type="ECO:0000256" key="5">
    <source>
        <dbReference type="SAM" id="Phobius"/>
    </source>
</evidence>
<dbReference type="Proteomes" id="UP000321548">
    <property type="component" value="Unassembled WGS sequence"/>
</dbReference>
<dbReference type="OrthoDB" id="8524934at2"/>
<proteinExistence type="predicted"/>
<feature type="domain" description="EamA" evidence="6">
    <location>
        <begin position="3"/>
        <end position="104"/>
    </location>
</feature>
<dbReference type="RefSeq" id="WP_147702377.1">
    <property type="nucleotide sequence ID" value="NZ_VDUY01000001.1"/>
</dbReference>
<dbReference type="Gene3D" id="1.10.3730.20">
    <property type="match status" value="1"/>
</dbReference>
<evidence type="ECO:0000256" key="1">
    <source>
        <dbReference type="ARBA" id="ARBA00004141"/>
    </source>
</evidence>
<dbReference type="PANTHER" id="PTHR22911:SF6">
    <property type="entry name" value="SOLUTE CARRIER FAMILY 35 MEMBER G1"/>
    <property type="match status" value="1"/>
</dbReference>
<reference evidence="7 8" key="1">
    <citation type="submission" date="2019-06" db="EMBL/GenBank/DDBJ databases">
        <title>Quisquiliibacterium sp. nov., isolated from a maize field.</title>
        <authorList>
            <person name="Lin S.-Y."/>
            <person name="Tsai C.-F."/>
            <person name="Young C.-C."/>
        </authorList>
    </citation>
    <scope>NUCLEOTIDE SEQUENCE [LARGE SCALE GENOMIC DNA]</scope>
    <source>
        <strain evidence="7 8">CC-CFT501</strain>
    </source>
</reference>
<feature type="transmembrane region" description="Helical" evidence="5">
    <location>
        <begin position="64"/>
        <end position="81"/>
    </location>
</feature>
<evidence type="ECO:0000256" key="3">
    <source>
        <dbReference type="ARBA" id="ARBA00022989"/>
    </source>
</evidence>
<dbReference type="Pfam" id="PF00892">
    <property type="entry name" value="EamA"/>
    <property type="match status" value="2"/>
</dbReference>
<evidence type="ECO:0000256" key="2">
    <source>
        <dbReference type="ARBA" id="ARBA00022692"/>
    </source>
</evidence>
<feature type="transmembrane region" description="Helical" evidence="5">
    <location>
        <begin position="93"/>
        <end position="111"/>
    </location>
</feature>
<keyword evidence="4 5" id="KW-0472">Membrane</keyword>
<evidence type="ECO:0000313" key="8">
    <source>
        <dbReference type="Proteomes" id="UP000321548"/>
    </source>
</evidence>
<organism evidence="7 8">
    <name type="scientific">Zeimonas arvi</name>
    <dbReference type="NCBI Taxonomy" id="2498847"/>
    <lineage>
        <taxon>Bacteria</taxon>
        <taxon>Pseudomonadati</taxon>
        <taxon>Pseudomonadota</taxon>
        <taxon>Betaproteobacteria</taxon>
        <taxon>Burkholderiales</taxon>
        <taxon>Burkholderiaceae</taxon>
        <taxon>Zeimonas</taxon>
    </lineage>
</organism>
<keyword evidence="3 5" id="KW-1133">Transmembrane helix</keyword>
<sequence>MQALWMIAGALAFTLMGAVIKLLAASSFGAFELVFWRGVVGIGLMAAFLRWHRISPASGRFGMHASRSVVGTLAMFCWFYTLGPLSMGTAFTLNYTSPIFIALAVAAAARWRGDRQPSRGRLHFAMAASFAGVLLILRPSIGQGQELAFAIGLLGALLTAAAYLQVRALGRAGEPEWRTAFWFSVVNCLLAALAATAFGGWSPVSLADLPALLAIGVLAAIGQLCMTRAFGRGRTLLAANLQYSGVVFATMAGWILFGESHDLPELAGIALIVASGVGASLAPQTAARPASPSIEPLARSPR</sequence>
<dbReference type="PANTHER" id="PTHR22911">
    <property type="entry name" value="ACYL-MALONYL CONDENSING ENZYME-RELATED"/>
    <property type="match status" value="1"/>
</dbReference>
<evidence type="ECO:0000259" key="6">
    <source>
        <dbReference type="Pfam" id="PF00892"/>
    </source>
</evidence>
<gene>
    <name evidence="7" type="ORF">FHP08_00620</name>
</gene>
<feature type="transmembrane region" description="Helical" evidence="5">
    <location>
        <begin position="207"/>
        <end position="225"/>
    </location>
</feature>
<feature type="transmembrane region" description="Helical" evidence="5">
    <location>
        <begin position="181"/>
        <end position="201"/>
    </location>
</feature>
<feature type="transmembrane region" description="Helical" evidence="5">
    <location>
        <begin position="147"/>
        <end position="169"/>
    </location>
</feature>
<accession>A0A5C8P3K6</accession>
<evidence type="ECO:0000313" key="7">
    <source>
        <dbReference type="EMBL" id="TXL68236.1"/>
    </source>
</evidence>
<comment type="caution">
    <text evidence="7">The sequence shown here is derived from an EMBL/GenBank/DDBJ whole genome shotgun (WGS) entry which is preliminary data.</text>
</comment>
<feature type="domain" description="EamA" evidence="6">
    <location>
        <begin position="151"/>
        <end position="275"/>
    </location>
</feature>
<keyword evidence="2 5" id="KW-0812">Transmembrane</keyword>
<keyword evidence="8" id="KW-1185">Reference proteome</keyword>
<dbReference type="InterPro" id="IPR037185">
    <property type="entry name" value="EmrE-like"/>
</dbReference>
<feature type="transmembrane region" description="Helical" evidence="5">
    <location>
        <begin position="237"/>
        <end position="257"/>
    </location>
</feature>